<dbReference type="InterPro" id="IPR018961">
    <property type="entry name" value="DnaJ_homolog_subfam-C_membr-28"/>
</dbReference>
<gene>
    <name evidence="3" type="ORF">RM531_13540</name>
</gene>
<proteinExistence type="predicted"/>
<evidence type="ECO:0000313" key="3">
    <source>
        <dbReference type="EMBL" id="MDT0619496.1"/>
    </source>
</evidence>
<accession>A0ABU3BAK1</accession>
<dbReference type="PANTHER" id="PTHR39158">
    <property type="entry name" value="OS08G0560600 PROTEIN"/>
    <property type="match status" value="1"/>
</dbReference>
<dbReference type="Pfam" id="PF09350">
    <property type="entry name" value="DJC28_CD"/>
    <property type="match status" value="1"/>
</dbReference>
<organism evidence="3 4">
    <name type="scientific">Spectribacter acetivorans</name>
    <dbReference type="NCBI Taxonomy" id="3075603"/>
    <lineage>
        <taxon>Bacteria</taxon>
        <taxon>Pseudomonadati</taxon>
        <taxon>Pseudomonadota</taxon>
        <taxon>Gammaproteobacteria</taxon>
        <taxon>Salinisphaerales</taxon>
        <taxon>Salinisphaeraceae</taxon>
        <taxon>Spectribacter</taxon>
    </lineage>
</organism>
<dbReference type="PANTHER" id="PTHR39158:SF1">
    <property type="entry name" value="DNAJ HOMOLOG SUBFAMILY C MEMBER 28"/>
    <property type="match status" value="1"/>
</dbReference>
<keyword evidence="1" id="KW-0175">Coiled coil</keyword>
<evidence type="ECO:0000313" key="4">
    <source>
        <dbReference type="Proteomes" id="UP001259982"/>
    </source>
</evidence>
<dbReference type="EMBL" id="JAVRHY010000015">
    <property type="protein sequence ID" value="MDT0619496.1"/>
    <property type="molecule type" value="Genomic_DNA"/>
</dbReference>
<keyword evidence="4" id="KW-1185">Reference proteome</keyword>
<dbReference type="InterPro" id="IPR052573">
    <property type="entry name" value="DnaJ_C_subfamily_28"/>
</dbReference>
<dbReference type="Proteomes" id="UP001259982">
    <property type="component" value="Unassembled WGS sequence"/>
</dbReference>
<sequence length="125" mass="14081">MDVLDRLAEERINQAERDGVFDDLPGAGQPLVLDDDRDVPPALRAGYRLLKNSGFLPPELEIRRELQSVESLLARADLANAERDRARKRLVLLQTRLGESRLGRGLRGAGAAYESELHRRLGRRD</sequence>
<protein>
    <submittedName>
        <fullName evidence="3">DUF1992 domain-containing protein</fullName>
    </submittedName>
</protein>
<dbReference type="RefSeq" id="WP_311659963.1">
    <property type="nucleotide sequence ID" value="NZ_JAVRHY010000015.1"/>
</dbReference>
<name>A0ABU3BAK1_9GAMM</name>
<comment type="caution">
    <text evidence="3">The sequence shown here is derived from an EMBL/GenBank/DDBJ whole genome shotgun (WGS) entry which is preliminary data.</text>
</comment>
<feature type="domain" description="DnaJ homologue subfamily C member 28 conserved" evidence="2">
    <location>
        <begin position="7"/>
        <end position="73"/>
    </location>
</feature>
<evidence type="ECO:0000259" key="2">
    <source>
        <dbReference type="Pfam" id="PF09350"/>
    </source>
</evidence>
<reference evidence="3 4" key="1">
    <citation type="submission" date="2023-09" db="EMBL/GenBank/DDBJ databases">
        <authorList>
            <person name="Rey-Velasco X."/>
        </authorList>
    </citation>
    <scope>NUCLEOTIDE SEQUENCE [LARGE SCALE GENOMIC DNA]</scope>
    <source>
        <strain evidence="3 4">P385</strain>
    </source>
</reference>
<evidence type="ECO:0000256" key="1">
    <source>
        <dbReference type="SAM" id="Coils"/>
    </source>
</evidence>
<feature type="coiled-coil region" evidence="1">
    <location>
        <begin position="69"/>
        <end position="96"/>
    </location>
</feature>